<dbReference type="OrthoDB" id="2157530at2759"/>
<name>A0A9P4LKA4_9PLEO</name>
<evidence type="ECO:0000313" key="3">
    <source>
        <dbReference type="Proteomes" id="UP000799777"/>
    </source>
</evidence>
<dbReference type="Proteomes" id="UP000799777">
    <property type="component" value="Unassembled WGS sequence"/>
</dbReference>
<reference evidence="2" key="1">
    <citation type="journal article" date="2020" name="Stud. Mycol.">
        <title>101 Dothideomycetes genomes: a test case for predicting lifestyles and emergence of pathogens.</title>
        <authorList>
            <person name="Haridas S."/>
            <person name="Albert R."/>
            <person name="Binder M."/>
            <person name="Bloem J."/>
            <person name="Labutti K."/>
            <person name="Salamov A."/>
            <person name="Andreopoulos B."/>
            <person name="Baker S."/>
            <person name="Barry K."/>
            <person name="Bills G."/>
            <person name="Bluhm B."/>
            <person name="Cannon C."/>
            <person name="Castanera R."/>
            <person name="Culley D."/>
            <person name="Daum C."/>
            <person name="Ezra D."/>
            <person name="Gonzalez J."/>
            <person name="Henrissat B."/>
            <person name="Kuo A."/>
            <person name="Liang C."/>
            <person name="Lipzen A."/>
            <person name="Lutzoni F."/>
            <person name="Magnuson J."/>
            <person name="Mondo S."/>
            <person name="Nolan M."/>
            <person name="Ohm R."/>
            <person name="Pangilinan J."/>
            <person name="Park H.-J."/>
            <person name="Ramirez L."/>
            <person name="Alfaro M."/>
            <person name="Sun H."/>
            <person name="Tritt A."/>
            <person name="Yoshinaga Y."/>
            <person name="Zwiers L.-H."/>
            <person name="Turgeon B."/>
            <person name="Goodwin S."/>
            <person name="Spatafora J."/>
            <person name="Crous P."/>
            <person name="Grigoriev I."/>
        </authorList>
    </citation>
    <scope>NUCLEOTIDE SEQUENCE</scope>
    <source>
        <strain evidence="2">CBS 110217</strain>
    </source>
</reference>
<protein>
    <recommendedName>
        <fullName evidence="1">Heterokaryon incompatibility domain-containing protein</fullName>
    </recommendedName>
</protein>
<evidence type="ECO:0000259" key="1">
    <source>
        <dbReference type="Pfam" id="PF06985"/>
    </source>
</evidence>
<dbReference type="AlphaFoldDB" id="A0A9P4LKA4"/>
<keyword evidence="3" id="KW-1185">Reference proteome</keyword>
<sequence length="606" mass="69027">MSITPNLDCALRHLRKADTDRVLWIDALCINQEDMDEKASQVKMMQGIYALASGVLIWLGPGTPETESAMKAIEKFDKQAWQTYEFQVNFMETMYRDWFTRIWVVQEFVLGWNPKENPKVGCGTVWVHWISFWAAWAHFKDGSNILQAEHDKLLQKAVEETFQPHWIEQATNNPSGPRPVNPKVSLEESVLSGLRSAFGGDLLSHTGQADVSRLYEDIREDPALWTARADVMDYNAYEAPHAKIFWRRLEHNRRVPMQYCGFLMKARGTVAISKKSLTFTEILKGTMNLRSTDPRDKIYGILGLVSKEARAAIPIDYHKPPEWTFVPTMAYIIQNEPEGLSILGLVWQTRHFKTSIPSWVADFTVSADYHDEHNPVFLRGSCSNGAWSWIQDTHISSDHTTLSTSGISFGKITHTIAFVDGNRKHYTDRFREIEALIRDHCPASQESSWRTFVGIRNGDAEICASYPKAWEVLMGQAPEISGEAQKMFHDALLPIVRKRKLFVTDKGFAGVATPMSQVGDVVAIIPGMVRCAVLREVGDPLEELGIHVDMEELKDAKQSGFHRITAFAYVGCHDRDDFAKREEEGLEDGWKQHRCLREGMQKWHIV</sequence>
<dbReference type="PANTHER" id="PTHR24148:SF82">
    <property type="entry name" value="HETEROKARYON INCOMPATIBILITY DOMAIN-CONTAINING PROTEIN"/>
    <property type="match status" value="1"/>
</dbReference>
<dbReference type="Pfam" id="PF06985">
    <property type="entry name" value="HET"/>
    <property type="match status" value="1"/>
</dbReference>
<dbReference type="PANTHER" id="PTHR24148">
    <property type="entry name" value="ANKYRIN REPEAT DOMAIN-CONTAINING PROTEIN 39 HOMOLOG-RELATED"/>
    <property type="match status" value="1"/>
</dbReference>
<dbReference type="InterPro" id="IPR052895">
    <property type="entry name" value="HetReg/Transcr_Mod"/>
</dbReference>
<feature type="domain" description="Heterokaryon incompatibility" evidence="1">
    <location>
        <begin position="2"/>
        <end position="107"/>
    </location>
</feature>
<dbReference type="EMBL" id="ML978218">
    <property type="protein sequence ID" value="KAF2028020.1"/>
    <property type="molecule type" value="Genomic_DNA"/>
</dbReference>
<evidence type="ECO:0000313" key="2">
    <source>
        <dbReference type="EMBL" id="KAF2028020.1"/>
    </source>
</evidence>
<accession>A0A9P4LKA4</accession>
<dbReference type="InterPro" id="IPR010730">
    <property type="entry name" value="HET"/>
</dbReference>
<comment type="caution">
    <text evidence="2">The sequence shown here is derived from an EMBL/GenBank/DDBJ whole genome shotgun (WGS) entry which is preliminary data.</text>
</comment>
<gene>
    <name evidence="2" type="ORF">EK21DRAFT_114224</name>
</gene>
<organism evidence="2 3">
    <name type="scientific">Setomelanomma holmii</name>
    <dbReference type="NCBI Taxonomy" id="210430"/>
    <lineage>
        <taxon>Eukaryota</taxon>
        <taxon>Fungi</taxon>
        <taxon>Dikarya</taxon>
        <taxon>Ascomycota</taxon>
        <taxon>Pezizomycotina</taxon>
        <taxon>Dothideomycetes</taxon>
        <taxon>Pleosporomycetidae</taxon>
        <taxon>Pleosporales</taxon>
        <taxon>Pleosporineae</taxon>
        <taxon>Phaeosphaeriaceae</taxon>
        <taxon>Setomelanomma</taxon>
    </lineage>
</organism>
<proteinExistence type="predicted"/>